<dbReference type="Gene3D" id="3.40.630.30">
    <property type="match status" value="1"/>
</dbReference>
<dbReference type="RefSeq" id="WP_092320309.1">
    <property type="nucleotide sequence ID" value="NZ_FNTJ01000002.1"/>
</dbReference>
<feature type="domain" description="N-acetyltransferase" evidence="1">
    <location>
        <begin position="124"/>
        <end position="257"/>
    </location>
</feature>
<dbReference type="PROSITE" id="PS51186">
    <property type="entry name" value="GNAT"/>
    <property type="match status" value="1"/>
</dbReference>
<dbReference type="InterPro" id="IPR000182">
    <property type="entry name" value="GNAT_dom"/>
</dbReference>
<organism evidence="2 3">
    <name type="scientific">Pseudomonas saponiphila</name>
    <dbReference type="NCBI Taxonomy" id="556534"/>
    <lineage>
        <taxon>Bacteria</taxon>
        <taxon>Pseudomonadati</taxon>
        <taxon>Pseudomonadota</taxon>
        <taxon>Gammaproteobacteria</taxon>
        <taxon>Pseudomonadales</taxon>
        <taxon>Pseudomonadaceae</taxon>
        <taxon>Pseudomonas</taxon>
    </lineage>
</organism>
<dbReference type="EMBL" id="FNTJ01000002">
    <property type="protein sequence ID" value="SED10236.1"/>
    <property type="molecule type" value="Genomic_DNA"/>
</dbReference>
<evidence type="ECO:0000259" key="1">
    <source>
        <dbReference type="PROSITE" id="PS51186"/>
    </source>
</evidence>
<gene>
    <name evidence="2" type="ORF">SAMN05216178_6233</name>
</gene>
<dbReference type="Pfam" id="PF00583">
    <property type="entry name" value="Acetyltransf_1"/>
    <property type="match status" value="1"/>
</dbReference>
<protein>
    <submittedName>
        <fullName evidence="2">Acetyltransferase (GNAT) family protein</fullName>
    </submittedName>
</protein>
<dbReference type="CDD" id="cd04301">
    <property type="entry name" value="NAT_SF"/>
    <property type="match status" value="1"/>
</dbReference>
<dbReference type="GO" id="GO:0016747">
    <property type="term" value="F:acyltransferase activity, transferring groups other than amino-acyl groups"/>
    <property type="evidence" value="ECO:0007669"/>
    <property type="project" value="InterPro"/>
</dbReference>
<reference evidence="3" key="1">
    <citation type="submission" date="2016-10" db="EMBL/GenBank/DDBJ databases">
        <authorList>
            <person name="Varghese N."/>
            <person name="Submissions S."/>
        </authorList>
    </citation>
    <scope>NUCLEOTIDE SEQUENCE [LARGE SCALE GENOMIC DNA]</scope>
    <source>
        <strain evidence="3">DSM 9751</strain>
    </source>
</reference>
<keyword evidence="2" id="KW-0808">Transferase</keyword>
<dbReference type="AlphaFoldDB" id="A0A1H4XX06"/>
<evidence type="ECO:0000313" key="2">
    <source>
        <dbReference type="EMBL" id="SED10236.1"/>
    </source>
</evidence>
<dbReference type="Proteomes" id="UP000198982">
    <property type="component" value="Unassembled WGS sequence"/>
</dbReference>
<accession>A0A1H4XX06</accession>
<evidence type="ECO:0000313" key="3">
    <source>
        <dbReference type="Proteomes" id="UP000198982"/>
    </source>
</evidence>
<dbReference type="SUPFAM" id="SSF55729">
    <property type="entry name" value="Acyl-CoA N-acyltransferases (Nat)"/>
    <property type="match status" value="1"/>
</dbReference>
<dbReference type="InterPro" id="IPR016181">
    <property type="entry name" value="Acyl_CoA_acyltransferase"/>
</dbReference>
<keyword evidence="3" id="KW-1185">Reference proteome</keyword>
<proteinExistence type="predicted"/>
<name>A0A1H4XX06_9PSED</name>
<sequence>MAQAPRAAISDLYHRAEDHFFLSISQFHRRFGDEVNAYCTGVAASSLNLLLMQGSERDNAEPLAEGVAFLQRAGVPFCVVMPQAQAARYSQQLRQLQMVAADQTRCMALDLATYVSRQAAPGLMEVRCTDRHLQDWAGPVASAFESGDAAIEQYLARHRAALLAGRALQHFSLYVDQRPVSALTLSLGPEVARLDDIGTLQGFQGRGYATALIHAVLGFAQARGARWCVLEASLDGLSIYRKAGFNVLFDYRTFCQA</sequence>